<evidence type="ECO:0000313" key="1">
    <source>
        <dbReference type="EMBL" id="AOZ72077.1"/>
    </source>
</evidence>
<sequence>MFKAIRRIKHREEAVAALSEFAQVLNYCDKPDLAEYFFELAEQMKTASFVEAQRVKNKISHLYSLGYGGPLDFAPSARNKNLLERYASAEKKVNYYF</sequence>
<proteinExistence type="predicted"/>
<protein>
    <submittedName>
        <fullName evidence="1">Uncharacterized protein</fullName>
    </submittedName>
</protein>
<gene>
    <name evidence="1" type="ORF">BK816_01180</name>
</gene>
<evidence type="ECO:0000313" key="2">
    <source>
        <dbReference type="Proteomes" id="UP000176288"/>
    </source>
</evidence>
<dbReference type="Proteomes" id="UP000176288">
    <property type="component" value="Chromosome"/>
</dbReference>
<accession>A0A1D9MIF4</accession>
<dbReference type="RefSeq" id="WP_071163543.1">
    <property type="nucleotide sequence ID" value="NZ_CP017812.1"/>
</dbReference>
<reference evidence="1 2" key="1">
    <citation type="submission" date="2016-10" db="EMBL/GenBank/DDBJ databases">
        <title>Actinomyces aegypiusis sp. nov., isolated from the Aegypius monachus in Qinghai Tibet Plateau China.</title>
        <authorList>
            <person name="Wang Y."/>
        </authorList>
    </citation>
    <scope>NUCLEOTIDE SEQUENCE [LARGE SCALE GENOMIC DNA]</scope>
    <source>
        <strain evidence="1 2">VUL4_3</strain>
    </source>
</reference>
<dbReference type="AlphaFoldDB" id="A0A1D9MIF4"/>
<name>A0A1D9MIF4_9ACTO</name>
<organism evidence="1 2">
    <name type="scientific">Boudabousia tangfeifanii</name>
    <dbReference type="NCBI Taxonomy" id="1912795"/>
    <lineage>
        <taxon>Bacteria</taxon>
        <taxon>Bacillati</taxon>
        <taxon>Actinomycetota</taxon>
        <taxon>Actinomycetes</taxon>
        <taxon>Actinomycetales</taxon>
        <taxon>Actinomycetaceae</taxon>
        <taxon>Boudabousia</taxon>
    </lineage>
</organism>
<keyword evidence="2" id="KW-1185">Reference proteome</keyword>
<dbReference type="EMBL" id="CP017812">
    <property type="protein sequence ID" value="AOZ72077.1"/>
    <property type="molecule type" value="Genomic_DNA"/>
</dbReference>
<dbReference type="KEGG" id="avu:BK816_01180"/>